<evidence type="ECO:0000313" key="3">
    <source>
        <dbReference type="EMBL" id="GAA2004270.1"/>
    </source>
</evidence>
<dbReference type="RefSeq" id="WP_344307902.1">
    <property type="nucleotide sequence ID" value="NZ_BAAANO010000011.1"/>
</dbReference>
<keyword evidence="2" id="KW-0812">Transmembrane</keyword>
<evidence type="ECO:0008006" key="5">
    <source>
        <dbReference type="Google" id="ProtNLM"/>
    </source>
</evidence>
<organism evidence="3 4">
    <name type="scientific">Brevibacterium samyangense</name>
    <dbReference type="NCBI Taxonomy" id="366888"/>
    <lineage>
        <taxon>Bacteria</taxon>
        <taxon>Bacillati</taxon>
        <taxon>Actinomycetota</taxon>
        <taxon>Actinomycetes</taxon>
        <taxon>Micrococcales</taxon>
        <taxon>Brevibacteriaceae</taxon>
        <taxon>Brevibacterium</taxon>
    </lineage>
</organism>
<sequence>MTERTNDPLDPQDALDPQDPGLEIIEVDASEDEDLPYELRDDAPARTAEPKTGLVSEYRDLSSGNAAYLVSHRETTAVARSPLFYVTTLVIGLAVLIGLLVGVRSGAPQANTGGDMPTLAMVGVGENAALFEQQYGIKAVDVESVEAGQELLRSGEADGLLVQDQTGMVDPYILANDSEPTELLEILSPQMEVQYLQAPLVPDAAYTAFGWGMALLLVVGAMTLGAALYSNARLEKRHRIAEILAATIPPRAAAWGRVYGLTVLSLVYPLVALVVLLVGLSIVKRPTMAVDILPAMGWFAGLFLVDVLMFLAAYLWVSTAAGRRTRQIFYGVTVLLAVAGAFVPMVFSRDWDMLRILSYVPFTSPVATPLLFLGNQAEWWQGVVAIAIVLAMGLVIFALGAASYQRTLLRGSGRGGKTAASKKGAKKSVGAAAGKASGGKGSAGKASGQADDAGTEDDVTEDRKISTQGVPEKGDDDKVALSVAAGQAKQAEQKAQAAADAGDPGVGSDDSFTDGSHRNAPTVDGSASAGPDDDEPRGGAVEGGADKDADGSDKDANGSDKDANR</sequence>
<feature type="compositionally biased region" description="Basic and acidic residues" evidence="1">
    <location>
        <begin position="544"/>
        <end position="565"/>
    </location>
</feature>
<keyword evidence="4" id="KW-1185">Reference proteome</keyword>
<feature type="region of interest" description="Disordered" evidence="1">
    <location>
        <begin position="1"/>
        <end position="52"/>
    </location>
</feature>
<evidence type="ECO:0000256" key="1">
    <source>
        <dbReference type="SAM" id="MobiDB-lite"/>
    </source>
</evidence>
<feature type="region of interest" description="Disordered" evidence="1">
    <location>
        <begin position="431"/>
        <end position="565"/>
    </location>
</feature>
<dbReference type="EMBL" id="BAAANO010000011">
    <property type="protein sequence ID" value="GAA2004270.1"/>
    <property type="molecule type" value="Genomic_DNA"/>
</dbReference>
<keyword evidence="2" id="KW-0472">Membrane</keyword>
<feature type="compositionally biased region" description="Acidic residues" evidence="1">
    <location>
        <begin position="25"/>
        <end position="36"/>
    </location>
</feature>
<feature type="transmembrane region" description="Helical" evidence="2">
    <location>
        <begin position="295"/>
        <end position="316"/>
    </location>
</feature>
<feature type="compositionally biased region" description="Low complexity" evidence="1">
    <location>
        <begin position="8"/>
        <end position="20"/>
    </location>
</feature>
<comment type="caution">
    <text evidence="3">The sequence shown here is derived from an EMBL/GenBank/DDBJ whole genome shotgun (WGS) entry which is preliminary data.</text>
</comment>
<feature type="transmembrane region" description="Helical" evidence="2">
    <location>
        <begin position="328"/>
        <end position="347"/>
    </location>
</feature>
<feature type="transmembrane region" description="Helical" evidence="2">
    <location>
        <begin position="208"/>
        <end position="229"/>
    </location>
</feature>
<accession>A0ABP5ESW0</accession>
<dbReference type="Proteomes" id="UP001500755">
    <property type="component" value="Unassembled WGS sequence"/>
</dbReference>
<evidence type="ECO:0000256" key="2">
    <source>
        <dbReference type="SAM" id="Phobius"/>
    </source>
</evidence>
<keyword evidence="2" id="KW-1133">Transmembrane helix</keyword>
<feature type="transmembrane region" description="Helical" evidence="2">
    <location>
        <begin position="258"/>
        <end position="283"/>
    </location>
</feature>
<reference evidence="4" key="1">
    <citation type="journal article" date="2019" name="Int. J. Syst. Evol. Microbiol.">
        <title>The Global Catalogue of Microorganisms (GCM) 10K type strain sequencing project: providing services to taxonomists for standard genome sequencing and annotation.</title>
        <authorList>
            <consortium name="The Broad Institute Genomics Platform"/>
            <consortium name="The Broad Institute Genome Sequencing Center for Infectious Disease"/>
            <person name="Wu L."/>
            <person name="Ma J."/>
        </authorList>
    </citation>
    <scope>NUCLEOTIDE SEQUENCE [LARGE SCALE GENOMIC DNA]</scope>
    <source>
        <strain evidence="4">JCM 14546</strain>
    </source>
</reference>
<feature type="compositionally biased region" description="Low complexity" evidence="1">
    <location>
        <begin position="484"/>
        <end position="503"/>
    </location>
</feature>
<feature type="transmembrane region" description="Helical" evidence="2">
    <location>
        <begin position="83"/>
        <end position="103"/>
    </location>
</feature>
<gene>
    <name evidence="3" type="ORF">GCM10009755_12000</name>
</gene>
<protein>
    <recommendedName>
        <fullName evidence="5">ABC-2 type transport system permease protein</fullName>
    </recommendedName>
</protein>
<evidence type="ECO:0000313" key="4">
    <source>
        <dbReference type="Proteomes" id="UP001500755"/>
    </source>
</evidence>
<proteinExistence type="predicted"/>
<feature type="transmembrane region" description="Helical" evidence="2">
    <location>
        <begin position="379"/>
        <end position="404"/>
    </location>
</feature>
<name>A0ABP5ESW0_9MICO</name>